<evidence type="ECO:0000256" key="13">
    <source>
        <dbReference type="RuleBase" id="RU364017"/>
    </source>
</evidence>
<feature type="binding site" evidence="12">
    <location>
        <position position="436"/>
    </location>
    <ligand>
        <name>Zn(2+)</name>
        <dbReference type="ChEBI" id="CHEBI:29105"/>
        <note>catalytic</note>
    </ligand>
</feature>
<dbReference type="EMBL" id="AYKW01000010">
    <property type="protein sequence ID" value="PIL32531.1"/>
    <property type="molecule type" value="Genomic_DNA"/>
</dbReference>
<evidence type="ECO:0000256" key="4">
    <source>
        <dbReference type="ARBA" id="ARBA00022670"/>
    </source>
</evidence>
<protein>
    <recommendedName>
        <fullName evidence="13">Extracellular metalloproteinase</fullName>
        <ecNumber evidence="13">3.4.24.-</ecNumber>
    </recommendedName>
    <alternativeName>
        <fullName evidence="13">Fungalysin</fullName>
    </alternativeName>
</protein>
<proteinExistence type="inferred from homology"/>
<dbReference type="GO" id="GO:0005615">
    <property type="term" value="C:extracellular space"/>
    <property type="evidence" value="ECO:0007669"/>
    <property type="project" value="InterPro"/>
</dbReference>
<keyword evidence="10 13" id="KW-0865">Zymogen</keyword>
<evidence type="ECO:0000256" key="2">
    <source>
        <dbReference type="ARBA" id="ARBA00006006"/>
    </source>
</evidence>
<dbReference type="PRINTS" id="PR00999">
    <property type="entry name" value="FUNGALYSIN"/>
</dbReference>
<evidence type="ECO:0000256" key="9">
    <source>
        <dbReference type="ARBA" id="ARBA00023049"/>
    </source>
</evidence>
<keyword evidence="9 13" id="KW-0482">Metalloprotease</keyword>
<evidence type="ECO:0000256" key="3">
    <source>
        <dbReference type="ARBA" id="ARBA00022525"/>
    </source>
</evidence>
<dbReference type="GO" id="GO:0008270">
    <property type="term" value="F:zinc ion binding"/>
    <property type="evidence" value="ECO:0007669"/>
    <property type="project" value="InterPro"/>
</dbReference>
<feature type="domain" description="FTP" evidence="14">
    <location>
        <begin position="100"/>
        <end position="136"/>
    </location>
</feature>
<evidence type="ECO:0000256" key="6">
    <source>
        <dbReference type="ARBA" id="ARBA00022729"/>
    </source>
</evidence>
<evidence type="ECO:0000256" key="8">
    <source>
        <dbReference type="ARBA" id="ARBA00022833"/>
    </source>
</evidence>
<dbReference type="Gene3D" id="1.10.390.10">
    <property type="entry name" value="Neutral Protease Domain 2"/>
    <property type="match status" value="1"/>
</dbReference>
<comment type="caution">
    <text evidence="15">The sequence shown here is derived from an EMBL/GenBank/DDBJ whole genome shotgun (WGS) entry which is preliminary data.</text>
</comment>
<dbReference type="GO" id="GO:0004222">
    <property type="term" value="F:metalloendopeptidase activity"/>
    <property type="evidence" value="ECO:0007669"/>
    <property type="project" value="InterPro"/>
</dbReference>
<dbReference type="OrthoDB" id="3227768at2759"/>
<evidence type="ECO:0000256" key="10">
    <source>
        <dbReference type="ARBA" id="ARBA00023145"/>
    </source>
</evidence>
<organism evidence="15 16">
    <name type="scientific">Ganoderma sinense ZZ0214-1</name>
    <dbReference type="NCBI Taxonomy" id="1077348"/>
    <lineage>
        <taxon>Eukaryota</taxon>
        <taxon>Fungi</taxon>
        <taxon>Dikarya</taxon>
        <taxon>Basidiomycota</taxon>
        <taxon>Agaricomycotina</taxon>
        <taxon>Agaricomycetes</taxon>
        <taxon>Polyporales</taxon>
        <taxon>Polyporaceae</taxon>
        <taxon>Ganoderma</taxon>
    </lineage>
</organism>
<evidence type="ECO:0000256" key="5">
    <source>
        <dbReference type="ARBA" id="ARBA00022723"/>
    </source>
</evidence>
<evidence type="ECO:0000256" key="7">
    <source>
        <dbReference type="ARBA" id="ARBA00022801"/>
    </source>
</evidence>
<keyword evidence="7 13" id="KW-0378">Hydrolase</keyword>
<dbReference type="EC" id="3.4.24.-" evidence="13"/>
<evidence type="ECO:0000256" key="12">
    <source>
        <dbReference type="PIRSR" id="PIRSR601842-2"/>
    </source>
</evidence>
<evidence type="ECO:0000313" key="16">
    <source>
        <dbReference type="Proteomes" id="UP000230002"/>
    </source>
</evidence>
<evidence type="ECO:0000259" key="14">
    <source>
        <dbReference type="Pfam" id="PF07504"/>
    </source>
</evidence>
<evidence type="ECO:0000256" key="11">
    <source>
        <dbReference type="PIRSR" id="PIRSR601842-1"/>
    </source>
</evidence>
<comment type="cofactor">
    <cofactor evidence="12">
        <name>Zn(2+)</name>
        <dbReference type="ChEBI" id="CHEBI:29105"/>
    </cofactor>
    <text evidence="12">Binds 1 zinc ion per subunit.</text>
</comment>
<dbReference type="Pfam" id="PF02128">
    <property type="entry name" value="Peptidase_M36"/>
    <property type="match status" value="1"/>
</dbReference>
<feature type="active site" evidence="11">
    <location>
        <position position="408"/>
    </location>
</feature>
<dbReference type="InterPro" id="IPR001842">
    <property type="entry name" value="Peptidase_M36"/>
</dbReference>
<feature type="binding site" evidence="12">
    <location>
        <position position="220"/>
    </location>
    <ligand>
        <name>Zn(2+)</name>
        <dbReference type="ChEBI" id="CHEBI:29105"/>
        <note>catalytic</note>
    </ligand>
</feature>
<dbReference type="Gene3D" id="3.10.170.10">
    <property type="match status" value="1"/>
</dbReference>
<reference evidence="15 16" key="1">
    <citation type="journal article" date="2015" name="Sci. Rep.">
        <title>Chromosome-level genome map provides insights into diverse defense mechanisms in the medicinal fungus Ganoderma sinense.</title>
        <authorList>
            <person name="Zhu Y."/>
            <person name="Xu J."/>
            <person name="Sun C."/>
            <person name="Zhou S."/>
            <person name="Xu H."/>
            <person name="Nelson D.R."/>
            <person name="Qian J."/>
            <person name="Song J."/>
            <person name="Luo H."/>
            <person name="Xiang L."/>
            <person name="Li Y."/>
            <person name="Xu Z."/>
            <person name="Ji A."/>
            <person name="Wang L."/>
            <person name="Lu S."/>
            <person name="Hayward A."/>
            <person name="Sun W."/>
            <person name="Li X."/>
            <person name="Schwartz D.C."/>
            <person name="Wang Y."/>
            <person name="Chen S."/>
        </authorList>
    </citation>
    <scope>NUCLEOTIDE SEQUENCE [LARGE SCALE GENOMIC DNA]</scope>
    <source>
        <strain evidence="15 16">ZZ0214-1</strain>
    </source>
</reference>
<name>A0A2G8SFL5_9APHY</name>
<comment type="subcellular location">
    <subcellularLocation>
        <location evidence="1 13">Secreted</location>
    </subcellularLocation>
</comment>
<keyword evidence="6" id="KW-0732">Signal</keyword>
<dbReference type="Proteomes" id="UP000230002">
    <property type="component" value="Unassembled WGS sequence"/>
</dbReference>
<feature type="binding site" evidence="12">
    <location>
        <position position="407"/>
    </location>
    <ligand>
        <name>Zn(2+)</name>
        <dbReference type="ChEBI" id="CHEBI:29105"/>
        <note>catalytic</note>
    </ligand>
</feature>
<keyword evidence="16" id="KW-1185">Reference proteome</keyword>
<keyword evidence="3 13" id="KW-0964">Secreted</keyword>
<evidence type="ECO:0000256" key="1">
    <source>
        <dbReference type="ARBA" id="ARBA00004613"/>
    </source>
</evidence>
<keyword evidence="4 13" id="KW-0645">Protease</keyword>
<dbReference type="PANTHER" id="PTHR33478">
    <property type="entry name" value="EXTRACELLULAR METALLOPROTEINASE MEP"/>
    <property type="match status" value="1"/>
</dbReference>
<dbReference type="PANTHER" id="PTHR33478:SF1">
    <property type="entry name" value="EXTRACELLULAR METALLOPROTEINASE MEP"/>
    <property type="match status" value="1"/>
</dbReference>
<dbReference type="CDD" id="cd09596">
    <property type="entry name" value="M36"/>
    <property type="match status" value="1"/>
</dbReference>
<feature type="binding site" evidence="12">
    <location>
        <position position="411"/>
    </location>
    <ligand>
        <name>Zn(2+)</name>
        <dbReference type="ChEBI" id="CHEBI:29105"/>
        <note>catalytic</note>
    </ligand>
</feature>
<dbReference type="AlphaFoldDB" id="A0A2G8SFL5"/>
<keyword evidence="5 12" id="KW-0479">Metal-binding</keyword>
<dbReference type="GO" id="GO:0006508">
    <property type="term" value="P:proteolysis"/>
    <property type="evidence" value="ECO:0007669"/>
    <property type="project" value="UniProtKB-KW"/>
</dbReference>
<dbReference type="InterPro" id="IPR027268">
    <property type="entry name" value="Peptidase_M4/M1_CTD_sf"/>
</dbReference>
<dbReference type="InterPro" id="IPR011096">
    <property type="entry name" value="FTP_domain"/>
</dbReference>
<comment type="similarity">
    <text evidence="2 13">Belongs to the peptidase M36 family.</text>
</comment>
<dbReference type="InterPro" id="IPR050371">
    <property type="entry name" value="Fungal_virulence_M36"/>
</dbReference>
<evidence type="ECO:0000313" key="15">
    <source>
        <dbReference type="EMBL" id="PIL32531.1"/>
    </source>
</evidence>
<dbReference type="Pfam" id="PF07504">
    <property type="entry name" value="FTP"/>
    <property type="match status" value="1"/>
</dbReference>
<accession>A0A2G8SFL5</accession>
<keyword evidence="8 12" id="KW-0862">Zinc</keyword>
<dbReference type="SUPFAM" id="SSF55486">
    <property type="entry name" value="Metalloproteases ('zincins'), catalytic domain"/>
    <property type="match status" value="1"/>
</dbReference>
<sequence length="599" mass="65230">MQFFASLVRSVYAATILATTGYAPSFSGDTKHNAVGAAKAIESFHPESSFETFDVNGIDHPLSDRPEFSLEDAAVSFVQSRLNITSDAVAFRTGYANDVIQHAYIHQQINGITVANAVANVAFNKKNRVVSFGSSFVQPSSVPSNTPSISVTDAIAKAESQLAGEYNGHPTTLEFVAKEDGSVALAHVVQIQDDDQDMWVEAFVDAHTGDIVHLTDFGAHASASPVYRALPLREQNVTQGFRTIKNPQNKAASPIGWHNNGVTKTNNTSGNNVITYVRGKGGARYTTPQSSAPLIFNYMQDPTKNPNATRANVHAARVNAFYVVNTMHDIFYLYGFTERASNFQNTNFGKGGWGNDRVEVSVQDTRGKNNAFFYTPPDGQHGYMKVYLFNRSVPMRDGALENDLVVHETTHGITNRMTGGGTARCLQTLESKGLGEGWSDAVAEWTEWTNATITDWVFCPYLKRGGFRIYPYSTNSTTDPLKYSSLKTLTEEHRIGAVWGNILHNVYAALVSKHGFSATAKTDPKTKGGNTVFLHLLIDALALQPCNPTFPQARAAWIQADANRYGGANKCTLWKAFASRGLGIGAANRVDSKKVPAGC</sequence>
<gene>
    <name evidence="15" type="ORF">GSI_05234</name>
</gene>